<reference evidence="1 2" key="1">
    <citation type="submission" date="2016-09" db="EMBL/GenBank/DDBJ databases">
        <authorList>
            <person name="Capua I."/>
            <person name="De Benedictis P."/>
            <person name="Joannis T."/>
            <person name="Lombin L.H."/>
            <person name="Cattoli G."/>
        </authorList>
    </citation>
    <scope>NUCLEOTIDE SEQUENCE [LARGE SCALE GENOMIC DNA]</scope>
    <source>
        <strain evidence="1 2">UB20</strain>
    </source>
</reference>
<dbReference type="EMBL" id="FMMM01000067">
    <property type="protein sequence ID" value="SCQ23040.1"/>
    <property type="molecule type" value="Genomic_DNA"/>
</dbReference>
<evidence type="ECO:0000313" key="2">
    <source>
        <dbReference type="Proteomes" id="UP000182057"/>
    </source>
</evidence>
<proteinExistence type="predicted"/>
<accession>A0A1D3USF8</accession>
<gene>
    <name evidence="1" type="ORF">TFUB20_01930</name>
</gene>
<evidence type="ECO:0000313" key="1">
    <source>
        <dbReference type="EMBL" id="SCQ23040.1"/>
    </source>
</evidence>
<sequence length="69" mass="7626">MILCKVDFVAILRVIFLKKDTDLLKKGISVSLNRFVGMTGFEPATTRPPDAYSNRAELHPATLFCGAKV</sequence>
<dbReference type="Proteomes" id="UP000182057">
    <property type="component" value="Unassembled WGS sequence"/>
</dbReference>
<protein>
    <submittedName>
        <fullName evidence="1">Uncharacterized protein</fullName>
    </submittedName>
</protein>
<name>A0A1D3USF8_TANFO</name>
<organism evidence="1 2">
    <name type="scientific">Tannerella forsythia</name>
    <name type="common">Bacteroides forsythus</name>
    <dbReference type="NCBI Taxonomy" id="28112"/>
    <lineage>
        <taxon>Bacteria</taxon>
        <taxon>Pseudomonadati</taxon>
        <taxon>Bacteroidota</taxon>
        <taxon>Bacteroidia</taxon>
        <taxon>Bacteroidales</taxon>
        <taxon>Tannerellaceae</taxon>
        <taxon>Tannerella</taxon>
    </lineage>
</organism>
<dbReference type="AlphaFoldDB" id="A0A1D3USF8"/>